<dbReference type="RefSeq" id="WP_042739772.1">
    <property type="nucleotide sequence ID" value="NZ_BKAX01000001.1"/>
</dbReference>
<reference evidence="2 3" key="1">
    <citation type="submission" date="2018-06" db="EMBL/GenBank/DDBJ databases">
        <authorList>
            <consortium name="Pathogen Informatics"/>
            <person name="Doyle S."/>
        </authorList>
    </citation>
    <scope>NUCLEOTIDE SEQUENCE [LARGE SCALE GENOMIC DNA]</scope>
    <source>
        <strain evidence="2 3">NCTC12195</strain>
    </source>
</reference>
<dbReference type="EMBL" id="BKAX01000001">
    <property type="protein sequence ID" value="GEQ04668.1"/>
    <property type="molecule type" value="Genomic_DNA"/>
</dbReference>
<dbReference type="SUPFAM" id="SSF51905">
    <property type="entry name" value="FAD/NAD(P)-binding domain"/>
    <property type="match status" value="2"/>
</dbReference>
<gene>
    <name evidence="2" type="ORF">NCTC12195_01709</name>
    <name evidence="1" type="ORF">SGA02_04960</name>
</gene>
<evidence type="ECO:0000313" key="4">
    <source>
        <dbReference type="Proteomes" id="UP000321057"/>
    </source>
</evidence>
<sequence length="383" mass="43605">MFKWTIIGGGIQAVTIALKLRTQGLATNDLCIIDPHTSLCEQFNRYTSTIDMPYLRSPCVHHVHPDPFHLKQFAKHRQYTNASYGRYQRPNREMFMAHTHMLIHELNLNHSHVQASATSITKQDNLWFVQCNNSEAFSTENLIIAFGCNHQINFPKAYKNQPDVTHIFDGSYKSYSQSSHVIGSGISAAHLTLKLIKHNPQQIHLWTNKPLAVHDFDADPGWLGPKYMTRFKQITTTEEKQQVILNERHKGSMPKELELRLKKYVKQGKLVIHTNELQAISNHQIITEHKAITYDHIILATGFEETIMKQPIIKQLIHQHHAPLCSCGLPNISTELEWLPHLYVAGGLADLELGPFARNIMGGREAATRISNAFSKETMVSSI</sequence>
<dbReference type="AlphaFoldDB" id="A0A0D0SKJ3"/>
<evidence type="ECO:0000313" key="1">
    <source>
        <dbReference type="EMBL" id="GEQ04668.1"/>
    </source>
</evidence>
<dbReference type="Gene3D" id="3.50.50.60">
    <property type="entry name" value="FAD/NAD(P)-binding domain"/>
    <property type="match status" value="1"/>
</dbReference>
<dbReference type="PANTHER" id="PTHR38663:SF1">
    <property type="entry name" value="L-ORNITHINE N(5)-MONOOXYGENASE"/>
    <property type="match status" value="1"/>
</dbReference>
<dbReference type="PANTHER" id="PTHR38663">
    <property type="match status" value="1"/>
</dbReference>
<evidence type="ECO:0000313" key="3">
    <source>
        <dbReference type="Proteomes" id="UP000255277"/>
    </source>
</evidence>
<dbReference type="Proteomes" id="UP000321057">
    <property type="component" value="Unassembled WGS sequence"/>
</dbReference>
<dbReference type="STRING" id="1293.SH09_11405"/>
<dbReference type="InterPro" id="IPR036188">
    <property type="entry name" value="FAD/NAD-bd_sf"/>
</dbReference>
<dbReference type="EMBL" id="UHDK01000001">
    <property type="protein sequence ID" value="SUM32267.1"/>
    <property type="molecule type" value="Genomic_DNA"/>
</dbReference>
<protein>
    <submittedName>
        <fullName evidence="2">Pyridine nucleotide-disulfide oxidoreductase family protein</fullName>
    </submittedName>
</protein>
<organism evidence="2 3">
    <name type="scientific">Staphylococcus gallinarum</name>
    <dbReference type="NCBI Taxonomy" id="1293"/>
    <lineage>
        <taxon>Bacteria</taxon>
        <taxon>Bacillati</taxon>
        <taxon>Bacillota</taxon>
        <taxon>Bacilli</taxon>
        <taxon>Bacillales</taxon>
        <taxon>Staphylococcaceae</taxon>
        <taxon>Staphylococcus</taxon>
    </lineage>
</organism>
<keyword evidence="4" id="KW-1185">Reference proteome</keyword>
<name>A0A0D0SKJ3_STAGA</name>
<dbReference type="Pfam" id="PF13738">
    <property type="entry name" value="Pyr_redox_3"/>
    <property type="match status" value="1"/>
</dbReference>
<proteinExistence type="predicted"/>
<accession>A0A0D0SKJ3</accession>
<dbReference type="Proteomes" id="UP000255277">
    <property type="component" value="Unassembled WGS sequence"/>
</dbReference>
<dbReference type="OrthoDB" id="370110at2"/>
<reference evidence="1 4" key="2">
    <citation type="submission" date="2019-07" db="EMBL/GenBank/DDBJ databases">
        <title>Whole genome shotgun sequence of Staphylococcus gallinarum NBRC 109767.</title>
        <authorList>
            <person name="Hosoyama A."/>
            <person name="Uohara A."/>
            <person name="Ohji S."/>
            <person name="Ichikawa N."/>
        </authorList>
    </citation>
    <scope>NUCLEOTIDE SEQUENCE [LARGE SCALE GENOMIC DNA]</scope>
    <source>
        <strain evidence="1 4">NBRC 109767</strain>
    </source>
</reference>
<evidence type="ECO:0000313" key="2">
    <source>
        <dbReference type="EMBL" id="SUM32267.1"/>
    </source>
</evidence>